<dbReference type="Proteomes" id="UP000244005">
    <property type="component" value="Unassembled WGS sequence"/>
</dbReference>
<dbReference type="EMBL" id="KZ772755">
    <property type="protein sequence ID" value="PTQ34122.1"/>
    <property type="molecule type" value="Genomic_DNA"/>
</dbReference>
<sequence>MAKSPLASPLAYQRISSHFPGSRRAGKRSSLQDYTEHVQEVLLSLPVVKNADELIYSFQGGGVTDTKMSR</sequence>
<evidence type="ECO:0000313" key="2">
    <source>
        <dbReference type="Proteomes" id="UP000244005"/>
    </source>
</evidence>
<keyword evidence="2" id="KW-1185">Reference proteome</keyword>
<dbReference type="AlphaFoldDB" id="A0A2R6WJV0"/>
<accession>A0A2R6WJV0</accession>
<organism evidence="1 2">
    <name type="scientific">Marchantia polymorpha</name>
    <name type="common">Common liverwort</name>
    <name type="synonym">Marchantia aquatica</name>
    <dbReference type="NCBI Taxonomy" id="3197"/>
    <lineage>
        <taxon>Eukaryota</taxon>
        <taxon>Viridiplantae</taxon>
        <taxon>Streptophyta</taxon>
        <taxon>Embryophyta</taxon>
        <taxon>Marchantiophyta</taxon>
        <taxon>Marchantiopsida</taxon>
        <taxon>Marchantiidae</taxon>
        <taxon>Marchantiales</taxon>
        <taxon>Marchantiaceae</taxon>
        <taxon>Marchantia</taxon>
    </lineage>
</organism>
<gene>
    <name evidence="1" type="ORF">MARPO_0083s0080</name>
</gene>
<protein>
    <submittedName>
        <fullName evidence="1">Uncharacterized protein</fullName>
    </submittedName>
</protein>
<name>A0A2R6WJV0_MARPO</name>
<evidence type="ECO:0000313" key="1">
    <source>
        <dbReference type="EMBL" id="PTQ34122.1"/>
    </source>
</evidence>
<reference evidence="2" key="1">
    <citation type="journal article" date="2017" name="Cell">
        <title>Insights into land plant evolution garnered from the Marchantia polymorpha genome.</title>
        <authorList>
            <person name="Bowman J.L."/>
            <person name="Kohchi T."/>
            <person name="Yamato K.T."/>
            <person name="Jenkins J."/>
            <person name="Shu S."/>
            <person name="Ishizaki K."/>
            <person name="Yamaoka S."/>
            <person name="Nishihama R."/>
            <person name="Nakamura Y."/>
            <person name="Berger F."/>
            <person name="Adam C."/>
            <person name="Aki S.S."/>
            <person name="Althoff F."/>
            <person name="Araki T."/>
            <person name="Arteaga-Vazquez M.A."/>
            <person name="Balasubrmanian S."/>
            <person name="Barry K."/>
            <person name="Bauer D."/>
            <person name="Boehm C.R."/>
            <person name="Briginshaw L."/>
            <person name="Caballero-Perez J."/>
            <person name="Catarino B."/>
            <person name="Chen F."/>
            <person name="Chiyoda S."/>
            <person name="Chovatia M."/>
            <person name="Davies K.M."/>
            <person name="Delmans M."/>
            <person name="Demura T."/>
            <person name="Dierschke T."/>
            <person name="Dolan L."/>
            <person name="Dorantes-Acosta A.E."/>
            <person name="Eklund D.M."/>
            <person name="Florent S.N."/>
            <person name="Flores-Sandoval E."/>
            <person name="Fujiyama A."/>
            <person name="Fukuzawa H."/>
            <person name="Galik B."/>
            <person name="Grimanelli D."/>
            <person name="Grimwood J."/>
            <person name="Grossniklaus U."/>
            <person name="Hamada T."/>
            <person name="Haseloff J."/>
            <person name="Hetherington A.J."/>
            <person name="Higo A."/>
            <person name="Hirakawa Y."/>
            <person name="Hundley H.N."/>
            <person name="Ikeda Y."/>
            <person name="Inoue K."/>
            <person name="Inoue S.I."/>
            <person name="Ishida S."/>
            <person name="Jia Q."/>
            <person name="Kakita M."/>
            <person name="Kanazawa T."/>
            <person name="Kawai Y."/>
            <person name="Kawashima T."/>
            <person name="Kennedy M."/>
            <person name="Kinose K."/>
            <person name="Kinoshita T."/>
            <person name="Kohara Y."/>
            <person name="Koide E."/>
            <person name="Komatsu K."/>
            <person name="Kopischke S."/>
            <person name="Kubo M."/>
            <person name="Kyozuka J."/>
            <person name="Lagercrantz U."/>
            <person name="Lin S.S."/>
            <person name="Lindquist E."/>
            <person name="Lipzen A.M."/>
            <person name="Lu C.W."/>
            <person name="De Luna E."/>
            <person name="Martienssen R.A."/>
            <person name="Minamino N."/>
            <person name="Mizutani M."/>
            <person name="Mizutani M."/>
            <person name="Mochizuki N."/>
            <person name="Monte I."/>
            <person name="Mosher R."/>
            <person name="Nagasaki H."/>
            <person name="Nakagami H."/>
            <person name="Naramoto S."/>
            <person name="Nishitani K."/>
            <person name="Ohtani M."/>
            <person name="Okamoto T."/>
            <person name="Okumura M."/>
            <person name="Phillips J."/>
            <person name="Pollak B."/>
            <person name="Reinders A."/>
            <person name="Rovekamp M."/>
            <person name="Sano R."/>
            <person name="Sawa S."/>
            <person name="Schmid M.W."/>
            <person name="Shirakawa M."/>
            <person name="Solano R."/>
            <person name="Spunde A."/>
            <person name="Suetsugu N."/>
            <person name="Sugano S."/>
            <person name="Sugiyama A."/>
            <person name="Sun R."/>
            <person name="Suzuki Y."/>
            <person name="Takenaka M."/>
            <person name="Takezawa D."/>
            <person name="Tomogane H."/>
            <person name="Tsuzuki M."/>
            <person name="Ueda T."/>
            <person name="Umeda M."/>
            <person name="Ward J.M."/>
            <person name="Watanabe Y."/>
            <person name="Yazaki K."/>
            <person name="Yokoyama R."/>
            <person name="Yoshitake Y."/>
            <person name="Yotsui I."/>
            <person name="Zachgo S."/>
            <person name="Schmutz J."/>
        </authorList>
    </citation>
    <scope>NUCLEOTIDE SEQUENCE [LARGE SCALE GENOMIC DNA]</scope>
    <source>
        <strain evidence="2">Tak-1</strain>
    </source>
</reference>
<dbReference type="Gramene" id="Mp8g12400.1">
    <property type="protein sequence ID" value="Mp8g12400.1.cds1"/>
    <property type="gene ID" value="Mp8g12400"/>
</dbReference>
<proteinExistence type="predicted"/>